<dbReference type="OrthoDB" id="6382410at2"/>
<dbReference type="EMBL" id="LSGP01000017">
    <property type="protein sequence ID" value="KYZ76620.1"/>
    <property type="molecule type" value="Genomic_DNA"/>
</dbReference>
<proteinExistence type="predicted"/>
<dbReference type="Gene3D" id="3.40.50.880">
    <property type="match status" value="1"/>
</dbReference>
<accession>A0A154BS21</accession>
<dbReference type="Proteomes" id="UP000076268">
    <property type="component" value="Unassembled WGS sequence"/>
</dbReference>
<organism evidence="2 3">
    <name type="scientific">Anaerosporomusa subterranea</name>
    <dbReference type="NCBI Taxonomy" id="1794912"/>
    <lineage>
        <taxon>Bacteria</taxon>
        <taxon>Bacillati</taxon>
        <taxon>Bacillota</taxon>
        <taxon>Negativicutes</taxon>
        <taxon>Acetonemataceae</taxon>
        <taxon>Anaerosporomusa</taxon>
    </lineage>
</organism>
<protein>
    <submittedName>
        <fullName evidence="2">Thiamine biosynthesis protein ThiJ</fullName>
    </submittedName>
</protein>
<keyword evidence="3" id="KW-1185">Reference proteome</keyword>
<evidence type="ECO:0000313" key="3">
    <source>
        <dbReference type="Proteomes" id="UP000076268"/>
    </source>
</evidence>
<dbReference type="CDD" id="cd03139">
    <property type="entry name" value="GATase1_PfpI_2"/>
    <property type="match status" value="1"/>
</dbReference>
<dbReference type="SUPFAM" id="SSF52317">
    <property type="entry name" value="Class I glutamine amidotransferase-like"/>
    <property type="match status" value="1"/>
</dbReference>
<dbReference type="PANTHER" id="PTHR43130">
    <property type="entry name" value="ARAC-FAMILY TRANSCRIPTIONAL REGULATOR"/>
    <property type="match status" value="1"/>
</dbReference>
<dbReference type="InterPro" id="IPR052158">
    <property type="entry name" value="INH-QAR"/>
</dbReference>
<dbReference type="GO" id="GO:0006355">
    <property type="term" value="P:regulation of DNA-templated transcription"/>
    <property type="evidence" value="ECO:0007669"/>
    <property type="project" value="TreeGrafter"/>
</dbReference>
<dbReference type="Pfam" id="PF01965">
    <property type="entry name" value="DJ-1_PfpI"/>
    <property type="match status" value="1"/>
</dbReference>
<name>A0A154BS21_ANASB</name>
<reference evidence="2 3" key="1">
    <citation type="submission" date="2016-02" db="EMBL/GenBank/DDBJ databases">
        <title>Anaerosporomusa subterraneum gen. nov., sp. nov., a spore-forming obligate anaerobe isolated from saprolite.</title>
        <authorList>
            <person name="Choi J.K."/>
            <person name="Shah M."/>
            <person name="Yee N."/>
        </authorList>
    </citation>
    <scope>NUCLEOTIDE SEQUENCE [LARGE SCALE GENOMIC DNA]</scope>
    <source>
        <strain evidence="2 3">RU4</strain>
    </source>
</reference>
<evidence type="ECO:0000259" key="1">
    <source>
        <dbReference type="Pfam" id="PF01965"/>
    </source>
</evidence>
<dbReference type="PANTHER" id="PTHR43130:SF2">
    <property type="entry name" value="DJ-1_PFPI DOMAIN-CONTAINING PROTEIN"/>
    <property type="match status" value="1"/>
</dbReference>
<gene>
    <name evidence="2" type="ORF">AXX12_09335</name>
</gene>
<dbReference type="InterPro" id="IPR029062">
    <property type="entry name" value="Class_I_gatase-like"/>
</dbReference>
<dbReference type="RefSeq" id="WP_066242404.1">
    <property type="nucleotide sequence ID" value="NZ_LSGP01000017.1"/>
</dbReference>
<sequence>MKIAFVIYNGMTALDFIGIFDPVTRLKTMGVKSALRWDIVAFTPAVIDFAGLAFTPDKVGVSLEGYDMVVIPGGFGSRRLAQDKTFLDWIRTAAHCPLKVSVCTGSLIWGAAGLLQGRKATTHPTAYDLLRPYCEVVTDARVVDEGDVITARGVTSAIDLGLYLCELLAGPDARETIRRQMDYSAGR</sequence>
<comment type="caution">
    <text evidence="2">The sequence shown here is derived from an EMBL/GenBank/DDBJ whole genome shotgun (WGS) entry which is preliminary data.</text>
</comment>
<dbReference type="InterPro" id="IPR002818">
    <property type="entry name" value="DJ-1/PfpI"/>
</dbReference>
<dbReference type="AlphaFoldDB" id="A0A154BS21"/>
<dbReference type="STRING" id="1794912.AXX12_09335"/>
<evidence type="ECO:0000313" key="2">
    <source>
        <dbReference type="EMBL" id="KYZ76620.1"/>
    </source>
</evidence>
<feature type="domain" description="DJ-1/PfpI" evidence="1">
    <location>
        <begin position="1"/>
        <end position="166"/>
    </location>
</feature>